<name>A0A5E4N580_9HEMI</name>
<evidence type="ECO:0000313" key="2">
    <source>
        <dbReference type="Proteomes" id="UP000325440"/>
    </source>
</evidence>
<proteinExistence type="predicted"/>
<dbReference type="GO" id="GO:0003964">
    <property type="term" value="F:RNA-directed DNA polymerase activity"/>
    <property type="evidence" value="ECO:0007669"/>
    <property type="project" value="UniProtKB-KW"/>
</dbReference>
<dbReference type="PANTHER" id="PTHR36688:SF1">
    <property type="entry name" value="ENDONUCLEASE_EXONUCLEASE_PHOSPHATASE DOMAIN-CONTAINING PROTEIN"/>
    <property type="match status" value="1"/>
</dbReference>
<keyword evidence="1" id="KW-0548">Nucleotidyltransferase</keyword>
<keyword evidence="1" id="KW-0695">RNA-directed DNA polymerase</keyword>
<dbReference type="InterPro" id="IPR052560">
    <property type="entry name" value="RdDP_mobile_element"/>
</dbReference>
<dbReference type="Proteomes" id="UP000325440">
    <property type="component" value="Unassembled WGS sequence"/>
</dbReference>
<protein>
    <submittedName>
        <fullName evidence="1">Reverse transcriptase domain</fullName>
    </submittedName>
</protein>
<dbReference type="AlphaFoldDB" id="A0A5E4N580"/>
<gene>
    <name evidence="1" type="ORF">CINCED_3A014259</name>
</gene>
<accession>A0A5E4N580</accession>
<keyword evidence="2" id="KW-1185">Reference proteome</keyword>
<keyword evidence="1" id="KW-0808">Transferase</keyword>
<reference evidence="1 2" key="1">
    <citation type="submission" date="2019-08" db="EMBL/GenBank/DDBJ databases">
        <authorList>
            <person name="Alioto T."/>
            <person name="Alioto T."/>
            <person name="Gomez Garrido J."/>
        </authorList>
    </citation>
    <scope>NUCLEOTIDE SEQUENCE [LARGE SCALE GENOMIC DNA]</scope>
</reference>
<dbReference type="EMBL" id="CABPRJ010001497">
    <property type="protein sequence ID" value="VVC38762.1"/>
    <property type="molecule type" value="Genomic_DNA"/>
</dbReference>
<evidence type="ECO:0000313" key="1">
    <source>
        <dbReference type="EMBL" id="VVC38762.1"/>
    </source>
</evidence>
<organism evidence="1 2">
    <name type="scientific">Cinara cedri</name>
    <dbReference type="NCBI Taxonomy" id="506608"/>
    <lineage>
        <taxon>Eukaryota</taxon>
        <taxon>Metazoa</taxon>
        <taxon>Ecdysozoa</taxon>
        <taxon>Arthropoda</taxon>
        <taxon>Hexapoda</taxon>
        <taxon>Insecta</taxon>
        <taxon>Pterygota</taxon>
        <taxon>Neoptera</taxon>
        <taxon>Paraneoptera</taxon>
        <taxon>Hemiptera</taxon>
        <taxon>Sternorrhyncha</taxon>
        <taxon>Aphidomorpha</taxon>
        <taxon>Aphidoidea</taxon>
        <taxon>Aphididae</taxon>
        <taxon>Lachninae</taxon>
        <taxon>Cinara</taxon>
    </lineage>
</organism>
<dbReference type="OrthoDB" id="6625269at2759"/>
<sequence>MVYVPKQWKRTQVIMIFKLGKPPEQVTSYRPISFHPSILKLFKKVLLKRLKPLIEERQLILEHQFGFRNKHSTIDQVHRVTNVISKALDKEIIAVEYSLIGTSFR</sequence>
<dbReference type="PANTHER" id="PTHR36688">
    <property type="entry name" value="ENDO/EXONUCLEASE/PHOSPHATASE DOMAIN-CONTAINING PROTEIN"/>
    <property type="match status" value="1"/>
</dbReference>